<keyword evidence="4" id="KW-1185">Reference proteome</keyword>
<protein>
    <submittedName>
        <fullName evidence="3">Glycosyltransferase involved in cell wall biosynthesis</fullName>
    </submittedName>
</protein>
<feature type="domain" description="Glycosyltransferase subfamily 4-like N-terminal" evidence="2">
    <location>
        <begin position="21"/>
        <end position="198"/>
    </location>
</feature>
<dbReference type="SUPFAM" id="SSF53756">
    <property type="entry name" value="UDP-Glycosyltransferase/glycogen phosphorylase"/>
    <property type="match status" value="1"/>
</dbReference>
<dbReference type="CDD" id="cd03794">
    <property type="entry name" value="GT4_WbuB-like"/>
    <property type="match status" value="1"/>
</dbReference>
<dbReference type="InterPro" id="IPR050194">
    <property type="entry name" value="Glycosyltransferase_grp1"/>
</dbReference>
<dbReference type="Gene3D" id="3.40.50.2000">
    <property type="entry name" value="Glycogen Phosphorylase B"/>
    <property type="match status" value="2"/>
</dbReference>
<dbReference type="EMBL" id="JAUSTU010000006">
    <property type="protein sequence ID" value="MDQ0155363.1"/>
    <property type="molecule type" value="Genomic_DNA"/>
</dbReference>
<evidence type="ECO:0000313" key="4">
    <source>
        <dbReference type="Proteomes" id="UP001231362"/>
    </source>
</evidence>
<evidence type="ECO:0000259" key="2">
    <source>
        <dbReference type="Pfam" id="PF13439"/>
    </source>
</evidence>
<dbReference type="RefSeq" id="WP_307149925.1">
    <property type="nucleotide sequence ID" value="NZ_JAUSTU010000006.1"/>
</dbReference>
<dbReference type="Proteomes" id="UP001231362">
    <property type="component" value="Unassembled WGS sequence"/>
</dbReference>
<comment type="caution">
    <text evidence="3">The sequence shown here is derived from an EMBL/GenBank/DDBJ whole genome shotgun (WGS) entry which is preliminary data.</text>
</comment>
<dbReference type="Pfam" id="PF00534">
    <property type="entry name" value="Glycos_transf_1"/>
    <property type="match status" value="1"/>
</dbReference>
<evidence type="ECO:0000313" key="3">
    <source>
        <dbReference type="EMBL" id="MDQ0155363.1"/>
    </source>
</evidence>
<evidence type="ECO:0000259" key="1">
    <source>
        <dbReference type="Pfam" id="PF00534"/>
    </source>
</evidence>
<gene>
    <name evidence="3" type="ORF">J2S07_001668</name>
</gene>
<organism evidence="3 4">
    <name type="scientific">Anoxybacillus andreesenii</name>
    <dbReference type="NCBI Taxonomy" id="1325932"/>
    <lineage>
        <taxon>Bacteria</taxon>
        <taxon>Bacillati</taxon>
        <taxon>Bacillota</taxon>
        <taxon>Bacilli</taxon>
        <taxon>Bacillales</taxon>
        <taxon>Anoxybacillaceae</taxon>
        <taxon>Anoxybacillus</taxon>
    </lineage>
</organism>
<dbReference type="PANTHER" id="PTHR45947:SF3">
    <property type="entry name" value="SULFOQUINOVOSYL TRANSFERASE SQD2"/>
    <property type="match status" value="1"/>
</dbReference>
<dbReference type="PANTHER" id="PTHR45947">
    <property type="entry name" value="SULFOQUINOVOSYL TRANSFERASE SQD2"/>
    <property type="match status" value="1"/>
</dbReference>
<sequence length="405" mass="47057">MNVLFLTLSEMEDVHERGIYTDLVRELARRGLNVYVVFPREKRTNLPTELIDLKNIKLLKVKTGNITKTGFIEKGISTLLIEEQYLWAIKKYFAGVHFDLVMYSTPPITFERVIKYFKRKHRSKTYLVLKDIFPQNAVDIEILKKGSLIWRYFRRKERNLYQLSDKIGCMSEGNVRYILEHNHKIKKGKVEIFPNSIEPIEIKEMGDRQVFEKYDVPSDSTLFVYGGNLGRPQGIDFLLQVIDHFYQIENAHLLIVGSGTEYEKIRKHLKKIMPQNVTLLKELPKSEYDQLLSVADVGLIFLDHRFTIPNFPSRLTAYMEHSLPVLAATDSRTDLKDVLLNSECGLWSESGDIEGFIKNAQSLASTVDLRERLGRNGRHFLEQHYDIRRNINIIMKHLPLAKGAT</sequence>
<feature type="domain" description="Glycosyl transferase family 1" evidence="1">
    <location>
        <begin position="211"/>
        <end position="379"/>
    </location>
</feature>
<proteinExistence type="predicted"/>
<name>A0ABT9V337_9BACL</name>
<dbReference type="InterPro" id="IPR001296">
    <property type="entry name" value="Glyco_trans_1"/>
</dbReference>
<accession>A0ABT9V337</accession>
<dbReference type="Pfam" id="PF13439">
    <property type="entry name" value="Glyco_transf_4"/>
    <property type="match status" value="1"/>
</dbReference>
<reference evidence="3 4" key="1">
    <citation type="submission" date="2023-07" db="EMBL/GenBank/DDBJ databases">
        <title>Genomic Encyclopedia of Type Strains, Phase IV (KMG-IV): sequencing the most valuable type-strain genomes for metagenomic binning, comparative biology and taxonomic classification.</title>
        <authorList>
            <person name="Goeker M."/>
        </authorList>
    </citation>
    <scope>NUCLEOTIDE SEQUENCE [LARGE SCALE GENOMIC DNA]</scope>
    <source>
        <strain evidence="3 4">DSM 23948</strain>
    </source>
</reference>
<dbReference type="InterPro" id="IPR028098">
    <property type="entry name" value="Glyco_trans_4-like_N"/>
</dbReference>